<dbReference type="SUPFAM" id="SSF47384">
    <property type="entry name" value="Homodimeric domain of signal transducing histidine kinase"/>
    <property type="match status" value="1"/>
</dbReference>
<evidence type="ECO:0000256" key="4">
    <source>
        <dbReference type="ARBA" id="ARBA00022679"/>
    </source>
</evidence>
<dbReference type="AlphaFoldDB" id="A0A918XSN9"/>
<dbReference type="CDD" id="cd00075">
    <property type="entry name" value="HATPase"/>
    <property type="match status" value="1"/>
</dbReference>
<proteinExistence type="predicted"/>
<dbReference type="PRINTS" id="PR00344">
    <property type="entry name" value="BCTRLSENSOR"/>
</dbReference>
<keyword evidence="4" id="KW-0808">Transferase</keyword>
<sequence>MMLSKRFAFVGLPAALLAAVLLIATYHFAVLTNLKSSVEAVAASMAQIFANTLWSEYGSLVAESGSMDATAIRRDPRTHALDREVRKIAAGTRVLKVKVYSPNGITLYSSDPAQIGGDYWKERNFQVALNGGIASRLTRKPTFEALDGPRRDLVVLESYIPAWSRDGRSKIIAVLEIYSDVTDLEAAILRRPEALAAMAVVVSVLLAIFAVQLLVLRRAERRWLDEQAARTRIAAEYAIEYEASRAKSAFLAGMSHELRTPLNAILGFAEMIHAQIQGPISQPRYVEYADHIHRAGRHLLGVIGNVLDLSKIEAGKTEITLADVDPSDILGSSLDMLGPDAERKGVTIRRDIAPDLPQIHTDGGKLRQVVLNIVSNAIKYTDRGGAITVSASVDERFGPVRLVISDNGVGMSEKDLEVALTPFGRVSTHVAGQETGTGLGLPLAKRTVEVLGGTFDIASAPGKGTRVTITLPAVAA</sequence>
<evidence type="ECO:0000256" key="3">
    <source>
        <dbReference type="ARBA" id="ARBA00022553"/>
    </source>
</evidence>
<dbReference type="CDD" id="cd00082">
    <property type="entry name" value="HisKA"/>
    <property type="match status" value="1"/>
</dbReference>
<dbReference type="Proteomes" id="UP000630353">
    <property type="component" value="Unassembled WGS sequence"/>
</dbReference>
<dbReference type="GO" id="GO:0005886">
    <property type="term" value="C:plasma membrane"/>
    <property type="evidence" value="ECO:0007669"/>
    <property type="project" value="TreeGrafter"/>
</dbReference>
<evidence type="ECO:0000313" key="9">
    <source>
        <dbReference type="Proteomes" id="UP000630353"/>
    </source>
</evidence>
<gene>
    <name evidence="8" type="ORF">GCM10017083_24680</name>
</gene>
<dbReference type="GO" id="GO:0009927">
    <property type="term" value="F:histidine phosphotransfer kinase activity"/>
    <property type="evidence" value="ECO:0007669"/>
    <property type="project" value="TreeGrafter"/>
</dbReference>
<dbReference type="PANTHER" id="PTHR43047">
    <property type="entry name" value="TWO-COMPONENT HISTIDINE PROTEIN KINASE"/>
    <property type="match status" value="1"/>
</dbReference>
<dbReference type="EC" id="2.7.13.3" evidence="2"/>
<organism evidence="8 9">
    <name type="scientific">Thalassobaculum fulvum</name>
    <dbReference type="NCBI Taxonomy" id="1633335"/>
    <lineage>
        <taxon>Bacteria</taxon>
        <taxon>Pseudomonadati</taxon>
        <taxon>Pseudomonadota</taxon>
        <taxon>Alphaproteobacteria</taxon>
        <taxon>Rhodospirillales</taxon>
        <taxon>Thalassobaculaceae</taxon>
        <taxon>Thalassobaculum</taxon>
    </lineage>
</organism>
<dbReference type="PROSITE" id="PS50109">
    <property type="entry name" value="HIS_KIN"/>
    <property type="match status" value="1"/>
</dbReference>
<dbReference type="InterPro" id="IPR036890">
    <property type="entry name" value="HATPase_C_sf"/>
</dbReference>
<comment type="caution">
    <text evidence="8">The sequence shown here is derived from an EMBL/GenBank/DDBJ whole genome shotgun (WGS) entry which is preliminary data.</text>
</comment>
<dbReference type="Pfam" id="PF00512">
    <property type="entry name" value="HisKA"/>
    <property type="match status" value="1"/>
</dbReference>
<keyword evidence="6" id="KW-0812">Transmembrane</keyword>
<evidence type="ECO:0000256" key="1">
    <source>
        <dbReference type="ARBA" id="ARBA00000085"/>
    </source>
</evidence>
<evidence type="ECO:0000256" key="2">
    <source>
        <dbReference type="ARBA" id="ARBA00012438"/>
    </source>
</evidence>
<dbReference type="InterPro" id="IPR003594">
    <property type="entry name" value="HATPase_dom"/>
</dbReference>
<keyword evidence="3" id="KW-0597">Phosphoprotein</keyword>
<dbReference type="Pfam" id="PF02518">
    <property type="entry name" value="HATPase_c"/>
    <property type="match status" value="1"/>
</dbReference>
<comment type="catalytic activity">
    <reaction evidence="1">
        <text>ATP + protein L-histidine = ADP + protein N-phospho-L-histidine.</text>
        <dbReference type="EC" id="2.7.13.3"/>
    </reaction>
</comment>
<dbReference type="InterPro" id="IPR004358">
    <property type="entry name" value="Sig_transdc_His_kin-like_C"/>
</dbReference>
<evidence type="ECO:0000259" key="7">
    <source>
        <dbReference type="PROSITE" id="PS50109"/>
    </source>
</evidence>
<reference evidence="8" key="1">
    <citation type="journal article" date="2014" name="Int. J. Syst. Evol. Microbiol.">
        <title>Complete genome sequence of Corynebacterium casei LMG S-19264T (=DSM 44701T), isolated from a smear-ripened cheese.</title>
        <authorList>
            <consortium name="US DOE Joint Genome Institute (JGI-PGF)"/>
            <person name="Walter F."/>
            <person name="Albersmeier A."/>
            <person name="Kalinowski J."/>
            <person name="Ruckert C."/>
        </authorList>
    </citation>
    <scope>NUCLEOTIDE SEQUENCE</scope>
    <source>
        <strain evidence="8">KCTC 42651</strain>
    </source>
</reference>
<dbReference type="InterPro" id="IPR036097">
    <property type="entry name" value="HisK_dim/P_sf"/>
</dbReference>
<dbReference type="InterPro" id="IPR005467">
    <property type="entry name" value="His_kinase_dom"/>
</dbReference>
<name>A0A918XSN9_9PROT</name>
<dbReference type="SUPFAM" id="SSF55874">
    <property type="entry name" value="ATPase domain of HSP90 chaperone/DNA topoisomerase II/histidine kinase"/>
    <property type="match status" value="1"/>
</dbReference>
<evidence type="ECO:0000313" key="8">
    <source>
        <dbReference type="EMBL" id="GHD50889.1"/>
    </source>
</evidence>
<feature type="domain" description="Histidine kinase" evidence="7">
    <location>
        <begin position="253"/>
        <end position="475"/>
    </location>
</feature>
<dbReference type="InterPro" id="IPR003661">
    <property type="entry name" value="HisK_dim/P_dom"/>
</dbReference>
<keyword evidence="6" id="KW-1133">Transmembrane helix</keyword>
<evidence type="ECO:0000256" key="6">
    <source>
        <dbReference type="SAM" id="Phobius"/>
    </source>
</evidence>
<dbReference type="GO" id="GO:0000155">
    <property type="term" value="F:phosphorelay sensor kinase activity"/>
    <property type="evidence" value="ECO:0007669"/>
    <property type="project" value="InterPro"/>
</dbReference>
<accession>A0A918XSN9</accession>
<dbReference type="PANTHER" id="PTHR43047:SF72">
    <property type="entry name" value="OSMOSENSING HISTIDINE PROTEIN KINASE SLN1"/>
    <property type="match status" value="1"/>
</dbReference>
<dbReference type="EMBL" id="BMZS01000005">
    <property type="protein sequence ID" value="GHD50889.1"/>
    <property type="molecule type" value="Genomic_DNA"/>
</dbReference>
<keyword evidence="5" id="KW-0418">Kinase</keyword>
<evidence type="ECO:0000256" key="5">
    <source>
        <dbReference type="ARBA" id="ARBA00022777"/>
    </source>
</evidence>
<dbReference type="SMART" id="SM00388">
    <property type="entry name" value="HisKA"/>
    <property type="match status" value="1"/>
</dbReference>
<protein>
    <recommendedName>
        <fullName evidence="2">histidine kinase</fullName>
        <ecNumber evidence="2">2.7.13.3</ecNumber>
    </recommendedName>
</protein>
<dbReference type="Gene3D" id="3.30.565.10">
    <property type="entry name" value="Histidine kinase-like ATPase, C-terminal domain"/>
    <property type="match status" value="1"/>
</dbReference>
<keyword evidence="6" id="KW-0472">Membrane</keyword>
<dbReference type="Gene3D" id="1.10.287.130">
    <property type="match status" value="1"/>
</dbReference>
<dbReference type="RefSeq" id="WP_189989897.1">
    <property type="nucleotide sequence ID" value="NZ_BMZS01000005.1"/>
</dbReference>
<keyword evidence="9" id="KW-1185">Reference proteome</keyword>
<reference evidence="8" key="2">
    <citation type="submission" date="2020-09" db="EMBL/GenBank/DDBJ databases">
        <authorList>
            <person name="Sun Q."/>
            <person name="Kim S."/>
        </authorList>
    </citation>
    <scope>NUCLEOTIDE SEQUENCE</scope>
    <source>
        <strain evidence="8">KCTC 42651</strain>
    </source>
</reference>
<feature type="transmembrane region" description="Helical" evidence="6">
    <location>
        <begin position="194"/>
        <end position="216"/>
    </location>
</feature>
<dbReference type="SMART" id="SM00387">
    <property type="entry name" value="HATPase_c"/>
    <property type="match status" value="1"/>
</dbReference>